<dbReference type="InterPro" id="IPR050486">
    <property type="entry name" value="Mannose-1P_guanyltransferase"/>
</dbReference>
<dbReference type="SUPFAM" id="SSF53448">
    <property type="entry name" value="Nucleotide-diphospho-sugar transferases"/>
    <property type="match status" value="1"/>
</dbReference>
<dbReference type="Proteomes" id="UP000199537">
    <property type="component" value="Unassembled WGS sequence"/>
</dbReference>
<feature type="domain" description="Nucleotidyl transferase" evidence="1">
    <location>
        <begin position="2"/>
        <end position="235"/>
    </location>
</feature>
<evidence type="ECO:0000259" key="1">
    <source>
        <dbReference type="Pfam" id="PF00483"/>
    </source>
</evidence>
<feature type="domain" description="Glucose-1-phosphate adenylyltransferase/Bifunctional protein GlmU-like C-terminal hexapeptide" evidence="2">
    <location>
        <begin position="242"/>
        <end position="289"/>
    </location>
</feature>
<dbReference type="InterPro" id="IPR056818">
    <property type="entry name" value="GlmU/GlgC-like_hexapep"/>
</dbReference>
<dbReference type="Pfam" id="PF24894">
    <property type="entry name" value="Hexapep_GlmU"/>
    <property type="match status" value="1"/>
</dbReference>
<dbReference type="STRING" id="1393122.SAMN05660895_1429"/>
<protein>
    <submittedName>
        <fullName evidence="3">Glucose-1-phosphate thymidylyltransferase</fullName>
    </submittedName>
</protein>
<organism evidence="3 4">
    <name type="scientific">Thermoflavifilum thermophilum</name>
    <dbReference type="NCBI Taxonomy" id="1393122"/>
    <lineage>
        <taxon>Bacteria</taxon>
        <taxon>Pseudomonadati</taxon>
        <taxon>Bacteroidota</taxon>
        <taxon>Chitinophagia</taxon>
        <taxon>Chitinophagales</taxon>
        <taxon>Chitinophagaceae</taxon>
        <taxon>Thermoflavifilum</taxon>
    </lineage>
</organism>
<dbReference type="PANTHER" id="PTHR22572">
    <property type="entry name" value="SUGAR-1-PHOSPHATE GUANYL TRANSFERASE"/>
    <property type="match status" value="1"/>
</dbReference>
<dbReference type="Pfam" id="PF00483">
    <property type="entry name" value="NTP_transferase"/>
    <property type="match status" value="1"/>
</dbReference>
<dbReference type="Gene3D" id="3.90.550.10">
    <property type="entry name" value="Spore Coat Polysaccharide Biosynthesis Protein SpsA, Chain A"/>
    <property type="match status" value="1"/>
</dbReference>
<dbReference type="Gene3D" id="2.160.10.10">
    <property type="entry name" value="Hexapeptide repeat proteins"/>
    <property type="match status" value="1"/>
</dbReference>
<name>A0A1I7NDT5_9BACT</name>
<sequence length="331" mass="36932">MKAIIPVAGAGTKLRPHTHTQPKALIPLAGKPLLDFIIDPLHEAGIQEFIFITGHLGEKIRAYVEQKYPFLQSHFVHQTEREGVGHAVWLAREWVQHDEVLIMLGDTICEFDYKAIIQARQNLLGIKKVDDPRDFGVAEIDEATQRILHVEEKPQIPTSNTALVGVYKIIDTDALFDCLTHQVQHNIRSHDEIQLTDAIECMIRKGISFVPFKVTVWFDCGRKDKLLESNATLLKKQPPVPIPEGVVENSIIVQPVSIAEGCRIKDSIIGPNVTIGEHTLIHRCIIQQSIIGAYSKLKEVVLSDSLIGSDAHIKGLSQHLNIGDNTEIDFA</sequence>
<keyword evidence="3" id="KW-0808">Transferase</keyword>
<evidence type="ECO:0000259" key="2">
    <source>
        <dbReference type="Pfam" id="PF24894"/>
    </source>
</evidence>
<dbReference type="EMBL" id="FPCJ01000001">
    <property type="protein sequence ID" value="SFV32706.1"/>
    <property type="molecule type" value="Genomic_DNA"/>
</dbReference>
<dbReference type="OrthoDB" id="9803871at2"/>
<dbReference type="InterPro" id="IPR029044">
    <property type="entry name" value="Nucleotide-diphossugar_trans"/>
</dbReference>
<dbReference type="GO" id="GO:0016740">
    <property type="term" value="F:transferase activity"/>
    <property type="evidence" value="ECO:0007669"/>
    <property type="project" value="UniProtKB-KW"/>
</dbReference>
<dbReference type="AlphaFoldDB" id="A0A1I7NDT5"/>
<evidence type="ECO:0000313" key="3">
    <source>
        <dbReference type="EMBL" id="SFV32706.1"/>
    </source>
</evidence>
<proteinExistence type="predicted"/>
<keyword evidence="4" id="KW-1185">Reference proteome</keyword>
<gene>
    <name evidence="3" type="ORF">SAMN05660895_1429</name>
</gene>
<accession>A0A1I7NDT5</accession>
<dbReference type="RefSeq" id="WP_092459324.1">
    <property type="nucleotide sequence ID" value="NZ_FPCJ01000001.1"/>
</dbReference>
<dbReference type="InterPro" id="IPR005835">
    <property type="entry name" value="NTP_transferase_dom"/>
</dbReference>
<dbReference type="CDD" id="cd04181">
    <property type="entry name" value="NTP_transferase"/>
    <property type="match status" value="1"/>
</dbReference>
<reference evidence="4" key="1">
    <citation type="submission" date="2016-10" db="EMBL/GenBank/DDBJ databases">
        <authorList>
            <person name="Varghese N."/>
            <person name="Submissions S."/>
        </authorList>
    </citation>
    <scope>NUCLEOTIDE SEQUENCE [LARGE SCALE GENOMIC DNA]</scope>
    <source>
        <strain evidence="4">DSM 14807</strain>
    </source>
</reference>
<evidence type="ECO:0000313" key="4">
    <source>
        <dbReference type="Proteomes" id="UP000199537"/>
    </source>
</evidence>